<evidence type="ECO:0000313" key="2">
    <source>
        <dbReference type="EMBL" id="GFO30710.1"/>
    </source>
</evidence>
<comment type="caution">
    <text evidence="2">The sequence shown here is derived from an EMBL/GenBank/DDBJ whole genome shotgun (WGS) entry which is preliminary data.</text>
</comment>
<organism evidence="2 3">
    <name type="scientific">Plakobranchus ocellatus</name>
    <dbReference type="NCBI Taxonomy" id="259542"/>
    <lineage>
        <taxon>Eukaryota</taxon>
        <taxon>Metazoa</taxon>
        <taxon>Spiralia</taxon>
        <taxon>Lophotrochozoa</taxon>
        <taxon>Mollusca</taxon>
        <taxon>Gastropoda</taxon>
        <taxon>Heterobranchia</taxon>
        <taxon>Euthyneura</taxon>
        <taxon>Panpulmonata</taxon>
        <taxon>Sacoglossa</taxon>
        <taxon>Placobranchoidea</taxon>
        <taxon>Plakobranchidae</taxon>
        <taxon>Plakobranchus</taxon>
    </lineage>
</organism>
<sequence>MRTREGKILNREKESVAGQHKRTISDDFIMETWSFQIQHIVRGKHSQARNLDSASATLTVNDDEDAKNSVCFTVSQTQPGSVTTGKRHSGKGKQSKHQGIETATSAFTAAILGVNLTVRLFSR</sequence>
<dbReference type="EMBL" id="BLXT01006256">
    <property type="protein sequence ID" value="GFO30710.1"/>
    <property type="molecule type" value="Genomic_DNA"/>
</dbReference>
<evidence type="ECO:0000313" key="3">
    <source>
        <dbReference type="Proteomes" id="UP000735302"/>
    </source>
</evidence>
<gene>
    <name evidence="2" type="ORF">PoB_005721500</name>
</gene>
<dbReference type="AlphaFoldDB" id="A0AAV4CG57"/>
<keyword evidence="3" id="KW-1185">Reference proteome</keyword>
<evidence type="ECO:0000256" key="1">
    <source>
        <dbReference type="SAM" id="MobiDB-lite"/>
    </source>
</evidence>
<dbReference type="Proteomes" id="UP000735302">
    <property type="component" value="Unassembled WGS sequence"/>
</dbReference>
<feature type="compositionally biased region" description="Basic residues" evidence="1">
    <location>
        <begin position="85"/>
        <end position="96"/>
    </location>
</feature>
<name>A0AAV4CG57_9GAST</name>
<proteinExistence type="predicted"/>
<protein>
    <submittedName>
        <fullName evidence="2">Uncharacterized protein</fullName>
    </submittedName>
</protein>
<feature type="region of interest" description="Disordered" evidence="1">
    <location>
        <begin position="76"/>
        <end position="99"/>
    </location>
</feature>
<accession>A0AAV4CG57</accession>
<reference evidence="2 3" key="1">
    <citation type="journal article" date="2021" name="Elife">
        <title>Chloroplast acquisition without the gene transfer in kleptoplastic sea slugs, Plakobranchus ocellatus.</title>
        <authorList>
            <person name="Maeda T."/>
            <person name="Takahashi S."/>
            <person name="Yoshida T."/>
            <person name="Shimamura S."/>
            <person name="Takaki Y."/>
            <person name="Nagai Y."/>
            <person name="Toyoda A."/>
            <person name="Suzuki Y."/>
            <person name="Arimoto A."/>
            <person name="Ishii H."/>
            <person name="Satoh N."/>
            <person name="Nishiyama T."/>
            <person name="Hasebe M."/>
            <person name="Maruyama T."/>
            <person name="Minagawa J."/>
            <person name="Obokata J."/>
            <person name="Shigenobu S."/>
        </authorList>
    </citation>
    <scope>NUCLEOTIDE SEQUENCE [LARGE SCALE GENOMIC DNA]</scope>
</reference>